<dbReference type="AlphaFoldDB" id="A0A4Q9H2C2"/>
<dbReference type="GO" id="GO:0005525">
    <property type="term" value="F:GTP binding"/>
    <property type="evidence" value="ECO:0007669"/>
    <property type="project" value="UniProtKB-UniRule"/>
</dbReference>
<dbReference type="NCBIfam" id="TIGR00157">
    <property type="entry name" value="ribosome small subunit-dependent GTPase A"/>
    <property type="match status" value="1"/>
</dbReference>
<dbReference type="PANTHER" id="PTHR32120:SF11">
    <property type="entry name" value="SMALL RIBOSOMAL SUBUNIT BIOGENESIS GTPASE RSGA 1, MITOCHONDRIAL-RELATED"/>
    <property type="match status" value="1"/>
</dbReference>
<dbReference type="HAMAP" id="MF_01820">
    <property type="entry name" value="GTPase_RsgA"/>
    <property type="match status" value="1"/>
</dbReference>
<dbReference type="InterPro" id="IPR031944">
    <property type="entry name" value="RsgA_N"/>
</dbReference>
<evidence type="ECO:0000256" key="5">
    <source>
        <dbReference type="ARBA" id="ARBA00022741"/>
    </source>
</evidence>
<dbReference type="PANTHER" id="PTHR32120">
    <property type="entry name" value="SMALL RIBOSOMAL SUBUNIT BIOGENESIS GTPASE RSGA"/>
    <property type="match status" value="1"/>
</dbReference>
<dbReference type="CDD" id="cd01854">
    <property type="entry name" value="YjeQ_EngC"/>
    <property type="match status" value="1"/>
</dbReference>
<evidence type="ECO:0000256" key="8">
    <source>
        <dbReference type="ARBA" id="ARBA00022884"/>
    </source>
</evidence>
<keyword evidence="5 10" id="KW-0547">Nucleotide-binding</keyword>
<feature type="domain" description="CP-type G" evidence="13">
    <location>
        <begin position="92"/>
        <end position="255"/>
    </location>
</feature>
<dbReference type="Gene3D" id="3.40.50.300">
    <property type="entry name" value="P-loop containing nucleotide triphosphate hydrolases"/>
    <property type="match status" value="1"/>
</dbReference>
<evidence type="ECO:0000256" key="3">
    <source>
        <dbReference type="ARBA" id="ARBA00022723"/>
    </source>
</evidence>
<dbReference type="Gene3D" id="2.40.50.140">
    <property type="entry name" value="Nucleic acid-binding proteins"/>
    <property type="match status" value="1"/>
</dbReference>
<keyword evidence="8 10" id="KW-0694">RNA-binding</keyword>
<feature type="binding site" evidence="10">
    <location>
        <begin position="142"/>
        <end position="145"/>
    </location>
    <ligand>
        <name>GTP</name>
        <dbReference type="ChEBI" id="CHEBI:37565"/>
    </ligand>
</feature>
<keyword evidence="6 10" id="KW-0378">Hydrolase</keyword>
<dbReference type="InterPro" id="IPR027417">
    <property type="entry name" value="P-loop_NTPase"/>
</dbReference>
<dbReference type="GO" id="GO:0003924">
    <property type="term" value="F:GTPase activity"/>
    <property type="evidence" value="ECO:0007669"/>
    <property type="project" value="UniProtKB-UniRule"/>
</dbReference>
<dbReference type="InterPro" id="IPR012340">
    <property type="entry name" value="NA-bd_OB-fold"/>
</dbReference>
<dbReference type="GO" id="GO:0019843">
    <property type="term" value="F:rRNA binding"/>
    <property type="evidence" value="ECO:0007669"/>
    <property type="project" value="UniProtKB-KW"/>
</dbReference>
<dbReference type="InterPro" id="IPR004881">
    <property type="entry name" value="Ribosome_biogen_GTPase_RsgA"/>
</dbReference>
<feature type="domain" description="EngC GTPase" evidence="12">
    <location>
        <begin position="103"/>
        <end position="253"/>
    </location>
</feature>
<reference evidence="14 15" key="1">
    <citation type="submission" date="2019-02" db="EMBL/GenBank/DDBJ databases">
        <title>Aquabacterium sp. strain KMB7.</title>
        <authorList>
            <person name="Chen W.-M."/>
        </authorList>
    </citation>
    <scope>NUCLEOTIDE SEQUENCE [LARGE SCALE GENOMIC DNA]</scope>
    <source>
        <strain evidence="14 15">KMB7</strain>
    </source>
</reference>
<evidence type="ECO:0000256" key="7">
    <source>
        <dbReference type="ARBA" id="ARBA00022833"/>
    </source>
</evidence>
<keyword evidence="7 10" id="KW-0862">Zinc</keyword>
<evidence type="ECO:0000256" key="1">
    <source>
        <dbReference type="ARBA" id="ARBA00022490"/>
    </source>
</evidence>
<evidence type="ECO:0000256" key="2">
    <source>
        <dbReference type="ARBA" id="ARBA00022517"/>
    </source>
</evidence>
<dbReference type="SUPFAM" id="SSF50249">
    <property type="entry name" value="Nucleic acid-binding proteins"/>
    <property type="match status" value="1"/>
</dbReference>
<dbReference type="PROSITE" id="PS51721">
    <property type="entry name" value="G_CP"/>
    <property type="match status" value="1"/>
</dbReference>
<keyword evidence="9 10" id="KW-0342">GTP-binding</keyword>
<dbReference type="EMBL" id="SIXI01000001">
    <property type="protein sequence ID" value="TBO34359.1"/>
    <property type="molecule type" value="Genomic_DNA"/>
</dbReference>
<keyword evidence="1 10" id="KW-0963">Cytoplasm</keyword>
<comment type="subcellular location">
    <subcellularLocation>
        <location evidence="10">Cytoplasm</location>
    </subcellularLocation>
</comment>
<evidence type="ECO:0000313" key="15">
    <source>
        <dbReference type="Proteomes" id="UP000292120"/>
    </source>
</evidence>
<sequence length="323" mass="35519">MKRGHGSSRPPRQAAKGARKSAHDDCEQGLVVATHGRHVVVEQPDGQRLICHPRGKKSEAVVGDRVRWQLTQEASDEGVIVEVSERRNLLYRQDEWRSKSFAANLDQLLMWIAVEPVFSEAQLTRALIAAHAADIPVTIVLNKIDLPGADAARQRLAPYVAMGYRVVELSLKAEAGAAREQVLPLLEDRASLVLGPSGAGKSTLINTLLPEARAEVGEISQALNSGRHTTTTSHWYWLDDARVGAVIDSPGFQEFGLHHIPAVELARHMPDLAAHMNDCRFHNCTHRQEPGCAVQAAVAAGQISPIRLSLFTDFFDELSQPRW</sequence>
<dbReference type="GO" id="GO:0042274">
    <property type="term" value="P:ribosomal small subunit biogenesis"/>
    <property type="evidence" value="ECO:0007669"/>
    <property type="project" value="UniProtKB-UniRule"/>
</dbReference>
<dbReference type="SUPFAM" id="SSF52540">
    <property type="entry name" value="P-loop containing nucleoside triphosphate hydrolases"/>
    <property type="match status" value="1"/>
</dbReference>
<evidence type="ECO:0000256" key="10">
    <source>
        <dbReference type="HAMAP-Rule" id="MF_01820"/>
    </source>
</evidence>
<evidence type="ECO:0000256" key="4">
    <source>
        <dbReference type="ARBA" id="ARBA00022730"/>
    </source>
</evidence>
<dbReference type="Gene3D" id="1.10.40.50">
    <property type="entry name" value="Probable gtpase engc, domain 3"/>
    <property type="match status" value="1"/>
</dbReference>
<keyword evidence="15" id="KW-1185">Reference proteome</keyword>
<dbReference type="GO" id="GO:0046872">
    <property type="term" value="F:metal ion binding"/>
    <property type="evidence" value="ECO:0007669"/>
    <property type="project" value="UniProtKB-KW"/>
</dbReference>
<dbReference type="CDD" id="cd04466">
    <property type="entry name" value="S1_YloQ_GTPase"/>
    <property type="match status" value="1"/>
</dbReference>
<dbReference type="InterPro" id="IPR010914">
    <property type="entry name" value="RsgA_GTPase_dom"/>
</dbReference>
<dbReference type="RefSeq" id="WP_130966309.1">
    <property type="nucleotide sequence ID" value="NZ_SIXI01000001.1"/>
</dbReference>
<feature type="binding site" evidence="10">
    <location>
        <position position="286"/>
    </location>
    <ligand>
        <name>Zn(2+)</name>
        <dbReference type="ChEBI" id="CHEBI:29105"/>
    </ligand>
</feature>
<keyword evidence="2 10" id="KW-0690">Ribosome biogenesis</keyword>
<dbReference type="EC" id="3.6.1.-" evidence="10"/>
<dbReference type="GO" id="GO:0005737">
    <property type="term" value="C:cytoplasm"/>
    <property type="evidence" value="ECO:0007669"/>
    <property type="project" value="UniProtKB-SubCell"/>
</dbReference>
<evidence type="ECO:0000256" key="6">
    <source>
        <dbReference type="ARBA" id="ARBA00022801"/>
    </source>
</evidence>
<comment type="function">
    <text evidence="10">One of several proteins that assist in the late maturation steps of the functional core of the 30S ribosomal subunit. Helps release RbfA from mature subunits. May play a role in the assembly of ribosomal proteins into the subunit. Circularly permuted GTPase that catalyzes slow GTP hydrolysis, GTPase activity is stimulated by the 30S ribosomal subunit.</text>
</comment>
<dbReference type="InterPro" id="IPR030378">
    <property type="entry name" value="G_CP_dom"/>
</dbReference>
<comment type="subunit">
    <text evidence="10">Monomer. Associates with 30S ribosomal subunit, binds 16S rRNA.</text>
</comment>
<dbReference type="PROSITE" id="PS50936">
    <property type="entry name" value="ENGC_GTPASE"/>
    <property type="match status" value="1"/>
</dbReference>
<comment type="caution">
    <text evidence="14">The sequence shown here is derived from an EMBL/GenBank/DDBJ whole genome shotgun (WGS) entry which is preliminary data.</text>
</comment>
<feature type="binding site" evidence="10">
    <location>
        <position position="279"/>
    </location>
    <ligand>
        <name>Zn(2+)</name>
        <dbReference type="ChEBI" id="CHEBI:29105"/>
    </ligand>
</feature>
<protein>
    <recommendedName>
        <fullName evidence="10">Small ribosomal subunit biogenesis GTPase RsgA</fullName>
        <ecNumber evidence="10">3.6.1.-</ecNumber>
    </recommendedName>
</protein>
<evidence type="ECO:0000259" key="13">
    <source>
        <dbReference type="PROSITE" id="PS51721"/>
    </source>
</evidence>
<organism evidence="14 15">
    <name type="scientific">Aquabacterium lacunae</name>
    <dbReference type="NCBI Taxonomy" id="2528630"/>
    <lineage>
        <taxon>Bacteria</taxon>
        <taxon>Pseudomonadati</taxon>
        <taxon>Pseudomonadota</taxon>
        <taxon>Betaproteobacteria</taxon>
        <taxon>Burkholderiales</taxon>
        <taxon>Aquabacterium</taxon>
    </lineage>
</organism>
<feature type="binding site" evidence="10">
    <location>
        <position position="292"/>
    </location>
    <ligand>
        <name>Zn(2+)</name>
        <dbReference type="ChEBI" id="CHEBI:29105"/>
    </ligand>
</feature>
<keyword evidence="3 10" id="KW-0479">Metal-binding</keyword>
<keyword evidence="4 10" id="KW-0699">rRNA-binding</keyword>
<feature type="binding site" evidence="10">
    <location>
        <begin position="195"/>
        <end position="203"/>
    </location>
    <ligand>
        <name>GTP</name>
        <dbReference type="ChEBI" id="CHEBI:37565"/>
    </ligand>
</feature>
<feature type="binding site" evidence="10">
    <location>
        <position position="284"/>
    </location>
    <ligand>
        <name>Zn(2+)</name>
        <dbReference type="ChEBI" id="CHEBI:29105"/>
    </ligand>
</feature>
<evidence type="ECO:0000256" key="11">
    <source>
        <dbReference type="SAM" id="MobiDB-lite"/>
    </source>
</evidence>
<proteinExistence type="inferred from homology"/>
<accession>A0A4Q9H2C2</accession>
<evidence type="ECO:0000259" key="12">
    <source>
        <dbReference type="PROSITE" id="PS50936"/>
    </source>
</evidence>
<evidence type="ECO:0000256" key="9">
    <source>
        <dbReference type="ARBA" id="ARBA00023134"/>
    </source>
</evidence>
<dbReference type="Proteomes" id="UP000292120">
    <property type="component" value="Unassembled WGS sequence"/>
</dbReference>
<dbReference type="OrthoDB" id="9809485at2"/>
<dbReference type="Pfam" id="PF03193">
    <property type="entry name" value="RsgA_GTPase"/>
    <property type="match status" value="1"/>
</dbReference>
<comment type="similarity">
    <text evidence="10">Belongs to the TRAFAC class YlqF/YawG GTPase family. RsgA subfamily.</text>
</comment>
<gene>
    <name evidence="10 14" type="primary">rsgA</name>
    <name evidence="14" type="ORF">EYS42_02760</name>
</gene>
<comment type="cofactor">
    <cofactor evidence="10">
        <name>Zn(2+)</name>
        <dbReference type="ChEBI" id="CHEBI:29105"/>
    </cofactor>
    <text evidence="10">Binds 1 zinc ion per subunit.</text>
</comment>
<name>A0A4Q9H2C2_9BURK</name>
<feature type="region of interest" description="Disordered" evidence="11">
    <location>
        <begin position="1"/>
        <end position="26"/>
    </location>
</feature>
<evidence type="ECO:0000313" key="14">
    <source>
        <dbReference type="EMBL" id="TBO34359.1"/>
    </source>
</evidence>